<evidence type="ECO:0000313" key="2">
    <source>
        <dbReference type="EMBL" id="UUY05710.1"/>
    </source>
</evidence>
<evidence type="ECO:0000259" key="1">
    <source>
        <dbReference type="Pfam" id="PF01593"/>
    </source>
</evidence>
<dbReference type="InterPro" id="IPR006311">
    <property type="entry name" value="TAT_signal"/>
</dbReference>
<dbReference type="SUPFAM" id="SSF51905">
    <property type="entry name" value="FAD/NAD(P)-binding domain"/>
    <property type="match status" value="1"/>
</dbReference>
<dbReference type="PROSITE" id="PS51318">
    <property type="entry name" value="TAT"/>
    <property type="match status" value="1"/>
</dbReference>
<dbReference type="RefSeq" id="WP_353866155.1">
    <property type="nucleotide sequence ID" value="NZ_CP088295.1"/>
</dbReference>
<keyword evidence="3" id="KW-1185">Reference proteome</keyword>
<dbReference type="PRINTS" id="PR00419">
    <property type="entry name" value="ADXRDTASE"/>
</dbReference>
<dbReference type="PANTHER" id="PTHR42923:SF46">
    <property type="entry name" value="AMINE OXIDASE"/>
    <property type="match status" value="1"/>
</dbReference>
<sequence>MTQANTISRRKFVAGAAAMGAAATFPLGRSAAARASMNGKRIAIFGAGMSGLVAAQELVERGFEVDVYEAANAFGGKARSYGVPGTGFGGRKDLPAEHGFRFFPGFYQHVTDSMRRIPAPGRKNGVLSALRSLDDLAGDEDGWGITYSGGQNESVKSLIRLRDFQRLPNPNQLANPADVVKAVQTIFGGLAQPTTWNRTIELAWFAARVAAFVTACDERRKGPWDDLSWWKFMRADGRSTWFKDNLVKGTTMGLVAVKPEVCSVSSGGNIMDAFLWNLMGYDAGPLTAYALRFLDGPTTEVWIDPWVAYLQSRGVRFHTGQALTGVNLSGGRVQSANVVDGSGTRRQVDADWYIAAVPVDKLRPMLTTPEVLAHDPSLELMNELHVDWMNGMQIYLKKPARAAASLVGIFDHQWTISAVLQEQLWRRNVSKEFGDGSVKGIVSIDISTWDRPGMLTTKKAARDCTKEEIFREVWAVLKQRVKHDPAFRDDNVHSWALDPALKFGSSGVVSNEETLTVQTVGTWKKRPKGPTAIPNLFLSGDWIRVTANVCSMEAANQGGRQTAMAVLEAAGGDPSDVFIKNAIATPPAIEKLKQEDKKRFDKGLPNVLDAAVRGPSIKLPKLF</sequence>
<organism evidence="2 3">
    <name type="scientific">Svornostia abyssi</name>
    <dbReference type="NCBI Taxonomy" id="2898438"/>
    <lineage>
        <taxon>Bacteria</taxon>
        <taxon>Bacillati</taxon>
        <taxon>Actinomycetota</taxon>
        <taxon>Thermoleophilia</taxon>
        <taxon>Solirubrobacterales</taxon>
        <taxon>Baekduiaceae</taxon>
        <taxon>Svornostia</taxon>
    </lineage>
</organism>
<protein>
    <submittedName>
        <fullName evidence="2">FAD-dependent oxidoreductase</fullName>
    </submittedName>
</protein>
<proteinExistence type="predicted"/>
<dbReference type="Proteomes" id="UP001058860">
    <property type="component" value="Chromosome"/>
</dbReference>
<accession>A0ABY5PME9</accession>
<gene>
    <name evidence="2" type="ORF">LRS13_09370</name>
</gene>
<feature type="domain" description="Amine oxidase" evidence="1">
    <location>
        <begin position="49"/>
        <end position="567"/>
    </location>
</feature>
<dbReference type="InterPro" id="IPR036188">
    <property type="entry name" value="FAD/NAD-bd_sf"/>
</dbReference>
<evidence type="ECO:0000313" key="3">
    <source>
        <dbReference type="Proteomes" id="UP001058860"/>
    </source>
</evidence>
<name>A0ABY5PME9_9ACTN</name>
<dbReference type="Gene3D" id="3.50.50.60">
    <property type="entry name" value="FAD/NAD(P)-binding domain"/>
    <property type="match status" value="1"/>
</dbReference>
<dbReference type="InterPro" id="IPR050464">
    <property type="entry name" value="Zeta_carotene_desat/Oxidored"/>
</dbReference>
<reference evidence="3" key="1">
    <citation type="submission" date="2021-11" db="EMBL/GenBank/DDBJ databases">
        <title>Cultivation dependent microbiological survey of springs from the worlds oldest radium mine currently devoted to the extraction of radon-saturated water.</title>
        <authorList>
            <person name="Kapinusova G."/>
            <person name="Smrhova T."/>
            <person name="Strejcek M."/>
            <person name="Suman J."/>
            <person name="Jani K."/>
            <person name="Pajer P."/>
            <person name="Uhlik O."/>
        </authorList>
    </citation>
    <scope>NUCLEOTIDE SEQUENCE [LARGE SCALE GENOMIC DNA]</scope>
    <source>
        <strain evidence="3">J379</strain>
    </source>
</reference>
<dbReference type="InterPro" id="IPR002937">
    <property type="entry name" value="Amino_oxidase"/>
</dbReference>
<dbReference type="Pfam" id="PF01593">
    <property type="entry name" value="Amino_oxidase"/>
    <property type="match status" value="1"/>
</dbReference>
<dbReference type="PANTHER" id="PTHR42923">
    <property type="entry name" value="PROTOPORPHYRINOGEN OXIDASE"/>
    <property type="match status" value="1"/>
</dbReference>
<dbReference type="EMBL" id="CP088295">
    <property type="protein sequence ID" value="UUY05710.1"/>
    <property type="molecule type" value="Genomic_DNA"/>
</dbReference>